<dbReference type="AlphaFoldDB" id="A0A0D9ZX10"/>
<reference evidence="2" key="1">
    <citation type="submission" date="2015-04" db="UniProtKB">
        <authorList>
            <consortium name="EnsemblPlants"/>
        </authorList>
    </citation>
    <scope>IDENTIFICATION</scope>
</reference>
<proteinExistence type="predicted"/>
<dbReference type="EnsemblPlants" id="OGLUM05G11230.1">
    <property type="protein sequence ID" value="OGLUM05G11230.1"/>
    <property type="gene ID" value="OGLUM05G11230"/>
</dbReference>
<feature type="region of interest" description="Disordered" evidence="1">
    <location>
        <begin position="282"/>
        <end position="306"/>
    </location>
</feature>
<name>A0A0D9ZX10_9ORYZ</name>
<feature type="region of interest" description="Disordered" evidence="1">
    <location>
        <begin position="129"/>
        <end position="153"/>
    </location>
</feature>
<keyword evidence="3" id="KW-1185">Reference proteome</keyword>
<dbReference type="HOGENOM" id="CLU_910233_0_0_1"/>
<feature type="region of interest" description="Disordered" evidence="1">
    <location>
        <begin position="225"/>
        <end position="266"/>
    </location>
</feature>
<dbReference type="Proteomes" id="UP000026961">
    <property type="component" value="Chromosome 5"/>
</dbReference>
<sequence>MTDRFKESESWERSKLSRVIGYSYPLRNPYPSRFYKLIPGSFSSKPNLPFALPSPKTLAAPKRIRIAPPARCRTPGERGLRRRRRASRPVWVAGVWKGVARVAFAAVGASREPLNMEDRASNTCKRRRQLATPVSSAPCHAPSNSAVSPSRGKPSRLEQCLVTQKLAAPSIWGVRRCSHADSSRHHAMAKLAVGRPRSNMVKSRSPALESTTIASSPFLRSRYRRAPSRRASDGRRAARRMAAVPRRRRRRVSDDAPPPFPTARRAVSARAVGPLCAVPLFGREREVEDDREKEKNERERNRVGPT</sequence>
<evidence type="ECO:0000256" key="1">
    <source>
        <dbReference type="SAM" id="MobiDB-lite"/>
    </source>
</evidence>
<protein>
    <submittedName>
        <fullName evidence="2">Uncharacterized protein</fullName>
    </submittedName>
</protein>
<evidence type="ECO:0000313" key="3">
    <source>
        <dbReference type="Proteomes" id="UP000026961"/>
    </source>
</evidence>
<dbReference type="Gramene" id="OGLUM05G11230.1">
    <property type="protein sequence ID" value="OGLUM05G11230.1"/>
    <property type="gene ID" value="OGLUM05G11230"/>
</dbReference>
<evidence type="ECO:0000313" key="2">
    <source>
        <dbReference type="EnsemblPlants" id="OGLUM05G11230.1"/>
    </source>
</evidence>
<organism evidence="2">
    <name type="scientific">Oryza glumipatula</name>
    <dbReference type="NCBI Taxonomy" id="40148"/>
    <lineage>
        <taxon>Eukaryota</taxon>
        <taxon>Viridiplantae</taxon>
        <taxon>Streptophyta</taxon>
        <taxon>Embryophyta</taxon>
        <taxon>Tracheophyta</taxon>
        <taxon>Spermatophyta</taxon>
        <taxon>Magnoliopsida</taxon>
        <taxon>Liliopsida</taxon>
        <taxon>Poales</taxon>
        <taxon>Poaceae</taxon>
        <taxon>BOP clade</taxon>
        <taxon>Oryzoideae</taxon>
        <taxon>Oryzeae</taxon>
        <taxon>Oryzinae</taxon>
        <taxon>Oryza</taxon>
    </lineage>
</organism>
<reference evidence="2" key="2">
    <citation type="submission" date="2018-05" db="EMBL/GenBank/DDBJ databases">
        <title>OgluRS3 (Oryza glumaepatula Reference Sequence Version 3).</title>
        <authorList>
            <person name="Zhang J."/>
            <person name="Kudrna D."/>
            <person name="Lee S."/>
            <person name="Talag J."/>
            <person name="Welchert J."/>
            <person name="Wing R.A."/>
        </authorList>
    </citation>
    <scope>NUCLEOTIDE SEQUENCE [LARGE SCALE GENOMIC DNA]</scope>
</reference>
<accession>A0A0D9ZX10</accession>